<accession>A0A238FNW4</accession>
<feature type="region of interest" description="Disordered" evidence="1">
    <location>
        <begin position="1"/>
        <end position="30"/>
    </location>
</feature>
<dbReference type="EMBL" id="FMSP01000019">
    <property type="protein sequence ID" value="SCV73871.1"/>
    <property type="molecule type" value="Genomic_DNA"/>
</dbReference>
<keyword evidence="3" id="KW-1185">Reference proteome</keyword>
<sequence>MSPNPTPGDSSSTHSHVSDGDRMDPNPLPKRIKLSYDELANIDGRTLSRDEALSVLQSRDSQADAAARLESKKSDDLEWRLGLSERSAFINELRTAFTEFTKGLNYSSTENLQARFPSIAREQIADSLAVLDSVTAFRENEFLELLPNMWQALFPTVLKWRNILIERQQQAEEEDVKKD</sequence>
<reference evidence="3" key="1">
    <citation type="submission" date="2016-09" db="EMBL/GenBank/DDBJ databases">
        <authorList>
            <person name="Jeantristanb JTB J.-T."/>
            <person name="Ricardo R."/>
        </authorList>
    </citation>
    <scope>NUCLEOTIDE SEQUENCE [LARGE SCALE GENOMIC DNA]</scope>
</reference>
<organism evidence="2 3">
    <name type="scientific">Microbotryum intermedium</name>
    <dbReference type="NCBI Taxonomy" id="269621"/>
    <lineage>
        <taxon>Eukaryota</taxon>
        <taxon>Fungi</taxon>
        <taxon>Dikarya</taxon>
        <taxon>Basidiomycota</taxon>
        <taxon>Pucciniomycotina</taxon>
        <taxon>Microbotryomycetes</taxon>
        <taxon>Microbotryales</taxon>
        <taxon>Microbotryaceae</taxon>
        <taxon>Microbotryum</taxon>
    </lineage>
</organism>
<evidence type="ECO:0000313" key="3">
    <source>
        <dbReference type="Proteomes" id="UP000198372"/>
    </source>
</evidence>
<protein>
    <submittedName>
        <fullName evidence="2">BQ2448_6301 protein</fullName>
    </submittedName>
</protein>
<name>A0A238FNW4_9BASI</name>
<gene>
    <name evidence="2" type="ORF">BQ2448_6301</name>
</gene>
<proteinExistence type="predicted"/>
<dbReference type="Proteomes" id="UP000198372">
    <property type="component" value="Unassembled WGS sequence"/>
</dbReference>
<dbReference type="AlphaFoldDB" id="A0A238FNW4"/>
<evidence type="ECO:0000256" key="1">
    <source>
        <dbReference type="SAM" id="MobiDB-lite"/>
    </source>
</evidence>
<dbReference type="STRING" id="269621.A0A238FNW4"/>
<evidence type="ECO:0000313" key="2">
    <source>
        <dbReference type="EMBL" id="SCV73871.1"/>
    </source>
</evidence>